<dbReference type="Proteomes" id="UP000628984">
    <property type="component" value="Unassembled WGS sequence"/>
</dbReference>
<dbReference type="PANTHER" id="PTHR42912">
    <property type="entry name" value="METHYLTRANSFERASE"/>
    <property type="match status" value="1"/>
</dbReference>
<dbReference type="Gene3D" id="3.40.50.150">
    <property type="entry name" value="Vaccinia Virus protein VP39"/>
    <property type="match status" value="1"/>
</dbReference>
<accession>A0A918J3P0</accession>
<organism evidence="2 3">
    <name type="scientific">Gemmobacter lanyuensis</name>
    <dbReference type="NCBI Taxonomy" id="1054497"/>
    <lineage>
        <taxon>Bacteria</taxon>
        <taxon>Pseudomonadati</taxon>
        <taxon>Pseudomonadota</taxon>
        <taxon>Alphaproteobacteria</taxon>
        <taxon>Rhodobacterales</taxon>
        <taxon>Paracoccaceae</taxon>
        <taxon>Gemmobacter</taxon>
    </lineage>
</organism>
<dbReference type="GO" id="GO:0008757">
    <property type="term" value="F:S-adenosylmethionine-dependent methyltransferase activity"/>
    <property type="evidence" value="ECO:0007669"/>
    <property type="project" value="InterPro"/>
</dbReference>
<dbReference type="InterPro" id="IPR029063">
    <property type="entry name" value="SAM-dependent_MTases_sf"/>
</dbReference>
<protein>
    <submittedName>
        <fullName evidence="2">Methyltransferase</fullName>
    </submittedName>
</protein>
<feature type="domain" description="Methyltransferase type 11" evidence="1">
    <location>
        <begin position="62"/>
        <end position="157"/>
    </location>
</feature>
<dbReference type="AlphaFoldDB" id="A0A918J3P0"/>
<dbReference type="EMBL" id="BMYQ01000015">
    <property type="protein sequence ID" value="GGW42868.1"/>
    <property type="molecule type" value="Genomic_DNA"/>
</dbReference>
<proteinExistence type="predicted"/>
<reference evidence="2" key="1">
    <citation type="journal article" date="2014" name="Int. J. Syst. Evol. Microbiol.">
        <title>Complete genome sequence of Corynebacterium casei LMG S-19264T (=DSM 44701T), isolated from a smear-ripened cheese.</title>
        <authorList>
            <consortium name="US DOE Joint Genome Institute (JGI-PGF)"/>
            <person name="Walter F."/>
            <person name="Albersmeier A."/>
            <person name="Kalinowski J."/>
            <person name="Ruckert C."/>
        </authorList>
    </citation>
    <scope>NUCLEOTIDE SEQUENCE</scope>
    <source>
        <strain evidence="2">KCTC 23714</strain>
    </source>
</reference>
<dbReference type="GO" id="GO:0032259">
    <property type="term" value="P:methylation"/>
    <property type="evidence" value="ECO:0007669"/>
    <property type="project" value="UniProtKB-KW"/>
</dbReference>
<dbReference type="InterPro" id="IPR013216">
    <property type="entry name" value="Methyltransf_11"/>
</dbReference>
<name>A0A918J3P0_9RHOB</name>
<dbReference type="RefSeq" id="WP_189635076.1">
    <property type="nucleotide sequence ID" value="NZ_BMYQ01000015.1"/>
</dbReference>
<keyword evidence="2" id="KW-0489">Methyltransferase</keyword>
<comment type="caution">
    <text evidence="2">The sequence shown here is derived from an EMBL/GenBank/DDBJ whole genome shotgun (WGS) entry which is preliminary data.</text>
</comment>
<dbReference type="Pfam" id="PF08241">
    <property type="entry name" value="Methyltransf_11"/>
    <property type="match status" value="1"/>
</dbReference>
<sequence length="259" mass="28385">MTQIQSLRTNRDLRDDIREYWSDRAAGFDLDPGHKIADGAERQAWAALLRRHLGPAGERQLLDLASGTGEISLLCHELGFKVTGLDWAEPMLDHARAKARAAGADCTFLQADAERTMLPGGSQDVIVTRHLVWTLVDPAAAFAEWARVLASGGQILIVDGDFVSRGWLGRVLARWIGGSHARQSSEMAQRHAEILARVHFSNGARAEAVAALLAAAGFVDLRIDTGFGAIHRAQARAFGWRKSLLRRSVHRYAISARKP</sequence>
<dbReference type="SUPFAM" id="SSF53335">
    <property type="entry name" value="S-adenosyl-L-methionine-dependent methyltransferases"/>
    <property type="match status" value="1"/>
</dbReference>
<evidence type="ECO:0000313" key="2">
    <source>
        <dbReference type="EMBL" id="GGW42868.1"/>
    </source>
</evidence>
<evidence type="ECO:0000313" key="3">
    <source>
        <dbReference type="Proteomes" id="UP000628984"/>
    </source>
</evidence>
<dbReference type="CDD" id="cd02440">
    <property type="entry name" value="AdoMet_MTases"/>
    <property type="match status" value="1"/>
</dbReference>
<dbReference type="PANTHER" id="PTHR42912:SF80">
    <property type="entry name" value="METHYLTRANSFERASE DOMAIN-CONTAINING PROTEIN"/>
    <property type="match status" value="1"/>
</dbReference>
<dbReference type="InterPro" id="IPR050508">
    <property type="entry name" value="Methyltransf_Superfamily"/>
</dbReference>
<reference evidence="2" key="2">
    <citation type="submission" date="2020-09" db="EMBL/GenBank/DDBJ databases">
        <authorList>
            <person name="Sun Q."/>
            <person name="Kim S."/>
        </authorList>
    </citation>
    <scope>NUCLEOTIDE SEQUENCE</scope>
    <source>
        <strain evidence="2">KCTC 23714</strain>
    </source>
</reference>
<keyword evidence="2" id="KW-0808">Transferase</keyword>
<keyword evidence="3" id="KW-1185">Reference proteome</keyword>
<evidence type="ECO:0000259" key="1">
    <source>
        <dbReference type="Pfam" id="PF08241"/>
    </source>
</evidence>
<gene>
    <name evidence="2" type="ORF">GCM10011452_34000</name>
</gene>